<evidence type="ECO:0000313" key="4">
    <source>
        <dbReference type="Proteomes" id="UP000752814"/>
    </source>
</evidence>
<dbReference type="Pfam" id="PF00534">
    <property type="entry name" value="Glycos_transf_1"/>
    <property type="match status" value="1"/>
</dbReference>
<gene>
    <name evidence="3" type="ORF">A3207_03155</name>
</gene>
<feature type="domain" description="Glycosyl transferase family 1" evidence="1">
    <location>
        <begin position="206"/>
        <end position="363"/>
    </location>
</feature>
<dbReference type="InterPro" id="IPR028098">
    <property type="entry name" value="Glyco_trans_4-like_N"/>
</dbReference>
<comment type="caution">
    <text evidence="3">The sequence shown here is derived from an EMBL/GenBank/DDBJ whole genome shotgun (WGS) entry which is preliminary data.</text>
</comment>
<sequence>MKIAMVTPEFLSWGGIGSYTMQLAKHLPDEFEMHLICLNGSDCLCDIDVHSLGESKDTFFCNGQFQYRLWRSFKKLQNENKFDIIHANHAQMPDILMKLNRNGVPSITTVHSTIGSQRLGTKNSAAPVERLEKSERMTYALYPLLSATEKFYLKRSPNLIFVSEYIRDWCIDKIGVGTDSNVIPNGIDADVFSHKEYSEAIQHFPRLDGIENIVLFSGRMIALKGIETAILAKKNLDDKACFVFAGNGDASRWISYAHTIGLDDDECIFLGPVAYQEMPYLYSLASAFILPSFSESFPLTILEAMSCGVPVIASNVGGVPEIVQNEKDAILINAGDNQELAKAVSRILVNDNFVNDIKINSRNKILDKFNVETMARNTANAYIKAIGESK</sequence>
<reference evidence="3" key="1">
    <citation type="submission" date="2016-03" db="EMBL/GenBank/DDBJ databases">
        <authorList>
            <person name="Borrel G."/>
            <person name="Mccann A."/>
            <person name="O'Toole P.W."/>
        </authorList>
    </citation>
    <scope>NUCLEOTIDE SEQUENCE</scope>
    <source>
        <strain evidence="3">183</strain>
    </source>
</reference>
<accession>A0A8J8TEF3</accession>
<proteinExistence type="predicted"/>
<dbReference type="Gene3D" id="3.40.50.2000">
    <property type="entry name" value="Glycogen Phosphorylase B"/>
    <property type="match status" value="2"/>
</dbReference>
<dbReference type="Pfam" id="PF13439">
    <property type="entry name" value="Glyco_transf_4"/>
    <property type="match status" value="1"/>
</dbReference>
<evidence type="ECO:0008006" key="5">
    <source>
        <dbReference type="Google" id="ProtNLM"/>
    </source>
</evidence>
<organism evidence="3 4">
    <name type="scientific">Candidatus Methanomassiliicoccus intestinalis</name>
    <dbReference type="NCBI Taxonomy" id="1406512"/>
    <lineage>
        <taxon>Archaea</taxon>
        <taxon>Methanobacteriati</taxon>
        <taxon>Thermoplasmatota</taxon>
        <taxon>Thermoplasmata</taxon>
        <taxon>Methanomassiliicoccales</taxon>
        <taxon>Methanomassiliicoccaceae</taxon>
        <taxon>Methanomassiliicoccus</taxon>
    </lineage>
</organism>
<dbReference type="PANTHER" id="PTHR12526">
    <property type="entry name" value="GLYCOSYLTRANSFERASE"/>
    <property type="match status" value="1"/>
</dbReference>
<name>A0A8J8TEF3_9ARCH</name>
<dbReference type="Proteomes" id="UP000752814">
    <property type="component" value="Unassembled WGS sequence"/>
</dbReference>
<dbReference type="EMBL" id="LVVT01000014">
    <property type="protein sequence ID" value="TQS82952.1"/>
    <property type="molecule type" value="Genomic_DNA"/>
</dbReference>
<dbReference type="CDD" id="cd03801">
    <property type="entry name" value="GT4_PimA-like"/>
    <property type="match status" value="1"/>
</dbReference>
<protein>
    <recommendedName>
        <fullName evidence="5">Glycosyltransferase</fullName>
    </recommendedName>
</protein>
<dbReference type="RefSeq" id="WP_400194752.1">
    <property type="nucleotide sequence ID" value="NZ_CAYAYE010000014.1"/>
</dbReference>
<dbReference type="SUPFAM" id="SSF53756">
    <property type="entry name" value="UDP-Glycosyltransferase/glycogen phosphorylase"/>
    <property type="match status" value="1"/>
</dbReference>
<dbReference type="AlphaFoldDB" id="A0A8J8TEF3"/>
<dbReference type="GO" id="GO:0016757">
    <property type="term" value="F:glycosyltransferase activity"/>
    <property type="evidence" value="ECO:0007669"/>
    <property type="project" value="InterPro"/>
</dbReference>
<evidence type="ECO:0000259" key="1">
    <source>
        <dbReference type="Pfam" id="PF00534"/>
    </source>
</evidence>
<dbReference type="PANTHER" id="PTHR12526:SF637">
    <property type="entry name" value="GLYCOSYLTRANSFERASE EPSF-RELATED"/>
    <property type="match status" value="1"/>
</dbReference>
<feature type="domain" description="Glycosyltransferase subfamily 4-like N-terminal" evidence="2">
    <location>
        <begin position="13"/>
        <end position="190"/>
    </location>
</feature>
<evidence type="ECO:0000259" key="2">
    <source>
        <dbReference type="Pfam" id="PF13439"/>
    </source>
</evidence>
<dbReference type="InterPro" id="IPR001296">
    <property type="entry name" value="Glyco_trans_1"/>
</dbReference>
<evidence type="ECO:0000313" key="3">
    <source>
        <dbReference type="EMBL" id="TQS82952.1"/>
    </source>
</evidence>